<organism evidence="3 4">
    <name type="scientific">Coprinopsis marcescibilis</name>
    <name type="common">Agaric fungus</name>
    <name type="synonym">Psathyrella marcescibilis</name>
    <dbReference type="NCBI Taxonomy" id="230819"/>
    <lineage>
        <taxon>Eukaryota</taxon>
        <taxon>Fungi</taxon>
        <taxon>Dikarya</taxon>
        <taxon>Basidiomycota</taxon>
        <taxon>Agaricomycotina</taxon>
        <taxon>Agaricomycetes</taxon>
        <taxon>Agaricomycetidae</taxon>
        <taxon>Agaricales</taxon>
        <taxon>Agaricineae</taxon>
        <taxon>Psathyrellaceae</taxon>
        <taxon>Coprinopsis</taxon>
    </lineage>
</organism>
<reference evidence="3 4" key="1">
    <citation type="journal article" date="2019" name="Nat. Ecol. Evol.">
        <title>Megaphylogeny resolves global patterns of mushroom evolution.</title>
        <authorList>
            <person name="Varga T."/>
            <person name="Krizsan K."/>
            <person name="Foldi C."/>
            <person name="Dima B."/>
            <person name="Sanchez-Garcia M."/>
            <person name="Sanchez-Ramirez S."/>
            <person name="Szollosi G.J."/>
            <person name="Szarkandi J.G."/>
            <person name="Papp V."/>
            <person name="Albert L."/>
            <person name="Andreopoulos W."/>
            <person name="Angelini C."/>
            <person name="Antonin V."/>
            <person name="Barry K.W."/>
            <person name="Bougher N.L."/>
            <person name="Buchanan P."/>
            <person name="Buyck B."/>
            <person name="Bense V."/>
            <person name="Catcheside P."/>
            <person name="Chovatia M."/>
            <person name="Cooper J."/>
            <person name="Damon W."/>
            <person name="Desjardin D."/>
            <person name="Finy P."/>
            <person name="Geml J."/>
            <person name="Haridas S."/>
            <person name="Hughes K."/>
            <person name="Justo A."/>
            <person name="Karasinski D."/>
            <person name="Kautmanova I."/>
            <person name="Kiss B."/>
            <person name="Kocsube S."/>
            <person name="Kotiranta H."/>
            <person name="LaButti K.M."/>
            <person name="Lechner B.E."/>
            <person name="Liimatainen K."/>
            <person name="Lipzen A."/>
            <person name="Lukacs Z."/>
            <person name="Mihaltcheva S."/>
            <person name="Morgado L.N."/>
            <person name="Niskanen T."/>
            <person name="Noordeloos M.E."/>
            <person name="Ohm R.A."/>
            <person name="Ortiz-Santana B."/>
            <person name="Ovrebo C."/>
            <person name="Racz N."/>
            <person name="Riley R."/>
            <person name="Savchenko A."/>
            <person name="Shiryaev A."/>
            <person name="Soop K."/>
            <person name="Spirin V."/>
            <person name="Szebenyi C."/>
            <person name="Tomsovsky M."/>
            <person name="Tulloss R.E."/>
            <person name="Uehling J."/>
            <person name="Grigoriev I.V."/>
            <person name="Vagvolgyi C."/>
            <person name="Papp T."/>
            <person name="Martin F.M."/>
            <person name="Miettinen O."/>
            <person name="Hibbett D.S."/>
            <person name="Nagy L.G."/>
        </authorList>
    </citation>
    <scope>NUCLEOTIDE SEQUENCE [LARGE SCALE GENOMIC DNA]</scope>
    <source>
        <strain evidence="3 4">CBS 121175</strain>
    </source>
</reference>
<feature type="region of interest" description="Disordered" evidence="1">
    <location>
        <begin position="337"/>
        <end position="367"/>
    </location>
</feature>
<proteinExistence type="predicted"/>
<evidence type="ECO:0000313" key="4">
    <source>
        <dbReference type="Proteomes" id="UP000307440"/>
    </source>
</evidence>
<feature type="region of interest" description="Disordered" evidence="1">
    <location>
        <begin position="400"/>
        <end position="494"/>
    </location>
</feature>
<feature type="region of interest" description="Disordered" evidence="1">
    <location>
        <begin position="136"/>
        <end position="180"/>
    </location>
</feature>
<feature type="compositionally biased region" description="Basic and acidic residues" evidence="1">
    <location>
        <begin position="478"/>
        <end position="494"/>
    </location>
</feature>
<dbReference type="EMBL" id="ML210703">
    <property type="protein sequence ID" value="TFK16621.1"/>
    <property type="molecule type" value="Genomic_DNA"/>
</dbReference>
<keyword evidence="4" id="KW-1185">Reference proteome</keyword>
<evidence type="ECO:0000256" key="1">
    <source>
        <dbReference type="SAM" id="MobiDB-lite"/>
    </source>
</evidence>
<feature type="transmembrane region" description="Helical" evidence="2">
    <location>
        <begin position="30"/>
        <end position="51"/>
    </location>
</feature>
<keyword evidence="2" id="KW-1133">Transmembrane helix</keyword>
<evidence type="ECO:0000256" key="2">
    <source>
        <dbReference type="SAM" id="Phobius"/>
    </source>
</evidence>
<feature type="region of interest" description="Disordered" evidence="1">
    <location>
        <begin position="243"/>
        <end position="320"/>
    </location>
</feature>
<feature type="compositionally biased region" description="Polar residues" evidence="1">
    <location>
        <begin position="464"/>
        <end position="477"/>
    </location>
</feature>
<feature type="region of interest" description="Disordered" evidence="1">
    <location>
        <begin position="199"/>
        <end position="218"/>
    </location>
</feature>
<keyword evidence="2" id="KW-0812">Transmembrane</keyword>
<feature type="compositionally biased region" description="Polar residues" evidence="1">
    <location>
        <begin position="401"/>
        <end position="410"/>
    </location>
</feature>
<evidence type="ECO:0000313" key="3">
    <source>
        <dbReference type="EMBL" id="TFK16621.1"/>
    </source>
</evidence>
<gene>
    <name evidence="3" type="ORF">FA15DRAFT_676628</name>
</gene>
<feature type="compositionally biased region" description="Acidic residues" evidence="1">
    <location>
        <begin position="430"/>
        <end position="439"/>
    </location>
</feature>
<feature type="compositionally biased region" description="Basic and acidic residues" evidence="1">
    <location>
        <begin position="204"/>
        <end position="217"/>
    </location>
</feature>
<protein>
    <submittedName>
        <fullName evidence="3">Uncharacterized protein</fullName>
    </submittedName>
</protein>
<feature type="compositionally biased region" description="Basic and acidic residues" evidence="1">
    <location>
        <begin position="165"/>
        <end position="175"/>
    </location>
</feature>
<sequence>MPRSANDHTHAQLSASQPNIIILDTHGSCNSLFCISVIALAMAGLVILLVLRDGQDKRLIVCGPEDGFTIAKLSAKKPTSRDSAERPPTIHAQGQDIPEDSFPFSSTTLVDPTKDQFLQTPNVQGLSRPWPNVVHQEVRSSAGSRPDHATAKRFPGDMPSSNSNNDHDHDHDHDFNNTGRTLPLASNFAWASQLRGPISNQQEPLHKPPNDTTHQTERCSPACIHSHSSFNTPQSIKIHTELVHDESDSSSSGSRPTATERTRTRHRNIRESSPAPKRVHLHKCTDSNARFMRAHTPRSVGKEPWGGSDTDSDSDGPLPEEMLDALFADALKREASQHHASGSLKGYPFGPAGKIDTTGETQPPVVSVNSGLASRSCVTIREPGSQVQACRALEETVPYQLESSMPQPSSAHGILGNPHRLTDSPVPMIPDEEDDDEIASETVSKAQKMGKRPANPDGTRPSPEVTSDKAQGGQTETSSHEDHPLPEDRLDQLFEADRRREARWYNRMKASPARLAKAISRAVGKEDEDLEPEQMLDRLFERRSQPPSMWRRFNVRSNARFQ</sequence>
<accession>A0A5C3K9K1</accession>
<keyword evidence="2" id="KW-0472">Membrane</keyword>
<dbReference type="Proteomes" id="UP000307440">
    <property type="component" value="Unassembled WGS sequence"/>
</dbReference>
<feature type="region of interest" description="Disordered" evidence="1">
    <location>
        <begin position="73"/>
        <end position="109"/>
    </location>
</feature>
<name>A0A5C3K9K1_COPMA</name>
<dbReference type="AlphaFoldDB" id="A0A5C3K9K1"/>